<comment type="function">
    <text evidence="1 6">Required for the transposition of the insertion element.</text>
</comment>
<organism evidence="7 8">
    <name type="scientific">Candidatus Kaiserbacteria bacterium CG_4_8_14_3_um_filter_38_9</name>
    <dbReference type="NCBI Taxonomy" id="1974599"/>
    <lineage>
        <taxon>Bacteria</taxon>
        <taxon>Candidatus Kaiseribacteriota</taxon>
    </lineage>
</organism>
<dbReference type="GO" id="GO:0004803">
    <property type="term" value="F:transposase activity"/>
    <property type="evidence" value="ECO:0007669"/>
    <property type="project" value="UniProtKB-UniRule"/>
</dbReference>
<evidence type="ECO:0000256" key="5">
    <source>
        <dbReference type="ARBA" id="ARBA00023172"/>
    </source>
</evidence>
<dbReference type="GO" id="GO:0003677">
    <property type="term" value="F:DNA binding"/>
    <property type="evidence" value="ECO:0007669"/>
    <property type="project" value="UniProtKB-UniRule"/>
</dbReference>
<dbReference type="InterPro" id="IPR001207">
    <property type="entry name" value="Transposase_mutator"/>
</dbReference>
<evidence type="ECO:0000256" key="6">
    <source>
        <dbReference type="RuleBase" id="RU365089"/>
    </source>
</evidence>
<dbReference type="PANTHER" id="PTHR33217">
    <property type="entry name" value="TRANSPOSASE FOR INSERTION SEQUENCE ELEMENT IS1081"/>
    <property type="match status" value="1"/>
</dbReference>
<keyword evidence="3 6" id="KW-0815">Transposition</keyword>
<evidence type="ECO:0000256" key="2">
    <source>
        <dbReference type="ARBA" id="ARBA00010961"/>
    </source>
</evidence>
<evidence type="ECO:0000313" key="7">
    <source>
        <dbReference type="EMBL" id="PIW96804.1"/>
    </source>
</evidence>
<evidence type="ECO:0000313" key="8">
    <source>
        <dbReference type="Proteomes" id="UP000230837"/>
    </source>
</evidence>
<accession>A0A2M7INL0</accession>
<reference evidence="8" key="1">
    <citation type="submission" date="2017-09" db="EMBL/GenBank/DDBJ databases">
        <title>Depth-based differentiation of microbial function through sediment-hosted aquifers and enrichment of novel symbionts in the deep terrestrial subsurface.</title>
        <authorList>
            <person name="Probst A.J."/>
            <person name="Ladd B."/>
            <person name="Jarett J.K."/>
            <person name="Geller-Mcgrath D.E."/>
            <person name="Sieber C.M.K."/>
            <person name="Emerson J.B."/>
            <person name="Anantharaman K."/>
            <person name="Thomas B.C."/>
            <person name="Malmstrom R."/>
            <person name="Stieglmeier M."/>
            <person name="Klingl A."/>
            <person name="Woyke T."/>
            <person name="Ryan C.M."/>
            <person name="Banfield J.F."/>
        </authorList>
    </citation>
    <scope>NUCLEOTIDE SEQUENCE [LARGE SCALE GENOMIC DNA]</scope>
</reference>
<keyword evidence="5 6" id="KW-0233">DNA recombination</keyword>
<protein>
    <recommendedName>
        <fullName evidence="6">Mutator family transposase</fullName>
    </recommendedName>
</protein>
<keyword evidence="6" id="KW-0814">Transposable element</keyword>
<dbReference type="Pfam" id="PF00872">
    <property type="entry name" value="Transposase_mut"/>
    <property type="match status" value="1"/>
</dbReference>
<dbReference type="AlphaFoldDB" id="A0A2M7INL0"/>
<proteinExistence type="inferred from homology"/>
<sequence>MKICPKCNSLNSKKDGVIYTEIMSKSGKKKKATQNYRCENGHFFNFRTNDNYTNSFVEFVVFVYLNCLSLNTTLEIVRAYYEDDILSKARVLDFLEIVADALPTIDDIDNLFHPKRSGYLALDGVWFKFRGLQIVMLVCFDPETFDVIDVIWSLQEDERGYTDLLMRVTKKMGFSNIKGIYAYGDKGLMKSLKKHLPLVPFQVCIVHKEMRMGQIVPVKSVNISKKLSESTKSEIKEFQEKFRAVIYANSKEESFLALGELKQYVEATNQERFKKAYRSLKTNFKYTLTHFDHIGMMRDNNLIECFNSIIKPKLRLMKGFKKYENMDRYLKLFLIDYRFHALKESRFLERRGLCPLESAGANLPKYYNFLTFLRKQLNLSFTSLSP</sequence>
<comment type="similarity">
    <text evidence="2 6">Belongs to the transposase mutator family.</text>
</comment>
<comment type="caution">
    <text evidence="7">The sequence shown here is derived from an EMBL/GenBank/DDBJ whole genome shotgun (WGS) entry which is preliminary data.</text>
</comment>
<dbReference type="Proteomes" id="UP000230837">
    <property type="component" value="Unassembled WGS sequence"/>
</dbReference>
<dbReference type="EMBL" id="PFHR01000155">
    <property type="protein sequence ID" value="PIW96804.1"/>
    <property type="molecule type" value="Genomic_DNA"/>
</dbReference>
<name>A0A2M7INL0_9BACT</name>
<evidence type="ECO:0000256" key="1">
    <source>
        <dbReference type="ARBA" id="ARBA00002190"/>
    </source>
</evidence>
<dbReference type="PANTHER" id="PTHR33217:SF7">
    <property type="entry name" value="TRANSPOSASE FOR INSERTION SEQUENCE ELEMENT IS1081"/>
    <property type="match status" value="1"/>
</dbReference>
<gene>
    <name evidence="7" type="ORF">COZ82_02985</name>
</gene>
<evidence type="ECO:0000256" key="4">
    <source>
        <dbReference type="ARBA" id="ARBA00023125"/>
    </source>
</evidence>
<evidence type="ECO:0000256" key="3">
    <source>
        <dbReference type="ARBA" id="ARBA00022578"/>
    </source>
</evidence>
<dbReference type="GO" id="GO:0006313">
    <property type="term" value="P:DNA transposition"/>
    <property type="evidence" value="ECO:0007669"/>
    <property type="project" value="UniProtKB-UniRule"/>
</dbReference>
<keyword evidence="4 6" id="KW-0238">DNA-binding</keyword>